<evidence type="ECO:0000313" key="4">
    <source>
        <dbReference type="EMBL" id="EEX74933.1"/>
    </source>
</evidence>
<dbReference type="SUPFAM" id="SSF56801">
    <property type="entry name" value="Acetyl-CoA synthetase-like"/>
    <property type="match status" value="1"/>
</dbReference>
<evidence type="ECO:0000256" key="2">
    <source>
        <dbReference type="ARBA" id="ARBA00022598"/>
    </source>
</evidence>
<dbReference type="HOGENOM" id="CLU_1164720_0_0_0"/>
<dbReference type="Proteomes" id="UP000006233">
    <property type="component" value="Unassembled WGS sequence"/>
</dbReference>
<evidence type="ECO:0000313" key="5">
    <source>
        <dbReference type="Proteomes" id="UP000006233"/>
    </source>
</evidence>
<dbReference type="GO" id="GO:0031956">
    <property type="term" value="F:medium-chain fatty acid-CoA ligase activity"/>
    <property type="evidence" value="ECO:0007669"/>
    <property type="project" value="TreeGrafter"/>
</dbReference>
<keyword evidence="2" id="KW-0436">Ligase</keyword>
<dbReference type="EMBL" id="ACVB02000008">
    <property type="protein sequence ID" value="EEX74933.1"/>
    <property type="molecule type" value="Genomic_DNA"/>
</dbReference>
<comment type="caution">
    <text evidence="4">The sequence shown here is derived from an EMBL/GenBank/DDBJ whole genome shotgun (WGS) entry which is preliminary data.</text>
</comment>
<dbReference type="InterPro" id="IPR000873">
    <property type="entry name" value="AMP-dep_synth/lig_dom"/>
</dbReference>
<accession>C9MWR7</accession>
<dbReference type="PANTHER" id="PTHR43201">
    <property type="entry name" value="ACYL-COA SYNTHETASE"/>
    <property type="match status" value="1"/>
</dbReference>
<gene>
    <name evidence="4" type="ORF">GCWU000323_00988</name>
</gene>
<dbReference type="eggNOG" id="COG0318">
    <property type="taxonomic scope" value="Bacteria"/>
</dbReference>
<dbReference type="STRING" id="634994.GCWU000323_00988"/>
<reference evidence="4 5" key="1">
    <citation type="submission" date="2009-09" db="EMBL/GenBank/DDBJ databases">
        <authorList>
            <person name="Weinstock G."/>
            <person name="Sodergren E."/>
            <person name="Clifton S."/>
            <person name="Fulton L."/>
            <person name="Fulton B."/>
            <person name="Courtney L."/>
            <person name="Fronick C."/>
            <person name="Harrison M."/>
            <person name="Strong C."/>
            <person name="Farmer C."/>
            <person name="Delahaunty K."/>
            <person name="Markovic C."/>
            <person name="Hall O."/>
            <person name="Minx P."/>
            <person name="Tomlinson C."/>
            <person name="Mitreva M."/>
            <person name="Nelson J."/>
            <person name="Hou S."/>
            <person name="Wollam A."/>
            <person name="Pepin K.H."/>
            <person name="Johnson M."/>
            <person name="Bhonagiri V."/>
            <person name="Nash W.E."/>
            <person name="Warren W."/>
            <person name="Chinwalla A."/>
            <person name="Mardis E.R."/>
            <person name="Wilson R.K."/>
        </authorList>
    </citation>
    <scope>NUCLEOTIDE SEQUENCE [LARGE SCALE GENOMIC DNA]</scope>
    <source>
        <strain evidence="4 5">F0254</strain>
    </source>
</reference>
<dbReference type="Pfam" id="PF00501">
    <property type="entry name" value="AMP-binding"/>
    <property type="match status" value="1"/>
</dbReference>
<dbReference type="RefSeq" id="WP_006804325.1">
    <property type="nucleotide sequence ID" value="NZ_GG700632.1"/>
</dbReference>
<dbReference type="PANTHER" id="PTHR43201:SF5">
    <property type="entry name" value="MEDIUM-CHAIN ACYL-COA LIGASE ACSF2, MITOCHONDRIAL"/>
    <property type="match status" value="1"/>
</dbReference>
<name>C9MWR7_9FUSO</name>
<evidence type="ECO:0000256" key="1">
    <source>
        <dbReference type="ARBA" id="ARBA00006432"/>
    </source>
</evidence>
<comment type="similarity">
    <text evidence="1">Belongs to the ATP-dependent AMP-binding enzyme family.</text>
</comment>
<dbReference type="InterPro" id="IPR042099">
    <property type="entry name" value="ANL_N_sf"/>
</dbReference>
<feature type="domain" description="AMP-dependent synthetase/ligase" evidence="3">
    <location>
        <begin position="3"/>
        <end position="110"/>
    </location>
</feature>
<evidence type="ECO:0000259" key="3">
    <source>
        <dbReference type="Pfam" id="PF00501"/>
    </source>
</evidence>
<dbReference type="AlphaFoldDB" id="C9MWR7"/>
<protein>
    <recommendedName>
        <fullName evidence="3">AMP-dependent synthetase/ligase domain-containing protein</fullName>
    </recommendedName>
</protein>
<dbReference type="GO" id="GO:0006631">
    <property type="term" value="P:fatty acid metabolic process"/>
    <property type="evidence" value="ECO:0007669"/>
    <property type="project" value="TreeGrafter"/>
</dbReference>
<sequence length="238" mass="27351">MLENVQKVYTGGAPVFYSLMKKIKEVFANAKIIALYGASEAEPISVLNFEDITEEDIENMKNGDGLLAGKIVNEIELKIEELEKTPKKNKISEIKGEILVRGENVVDGYLNIEKNSDEKWHRTGDMGYINKKGQLILLGRVKGRIQIEENIYYPFTVETAFSFCKNVKKSVLTSKNNKLYLIVERNPEFKGNLSEDSEIKELKEKFGIFKIIETHIPMDKRHNSKTDYKRLEEIVEKI</sequence>
<organism evidence="4 5">
    <name type="scientific">Leptotrichia hofstadii F0254</name>
    <dbReference type="NCBI Taxonomy" id="634994"/>
    <lineage>
        <taxon>Bacteria</taxon>
        <taxon>Fusobacteriati</taxon>
        <taxon>Fusobacteriota</taxon>
        <taxon>Fusobacteriia</taxon>
        <taxon>Fusobacteriales</taxon>
        <taxon>Leptotrichiaceae</taxon>
        <taxon>Leptotrichia</taxon>
    </lineage>
</organism>
<dbReference type="Gene3D" id="3.40.50.12780">
    <property type="entry name" value="N-terminal domain of ligase-like"/>
    <property type="match status" value="1"/>
</dbReference>
<proteinExistence type="inferred from homology"/>